<protein>
    <submittedName>
        <fullName evidence="4">DUF11 domain-containing protein</fullName>
    </submittedName>
</protein>
<feature type="domain" description="DUF11" evidence="1">
    <location>
        <begin position="1200"/>
        <end position="1246"/>
    </location>
</feature>
<evidence type="ECO:0000259" key="3">
    <source>
        <dbReference type="Pfam" id="PF25778"/>
    </source>
</evidence>
<dbReference type="InterPro" id="IPR055354">
    <property type="entry name" value="DUF7507"/>
</dbReference>
<feature type="domain" description="DUF7507" evidence="2">
    <location>
        <begin position="787"/>
        <end position="841"/>
    </location>
</feature>
<dbReference type="InterPro" id="IPR013783">
    <property type="entry name" value="Ig-like_fold"/>
</dbReference>
<feature type="domain" description="DUF7948" evidence="3">
    <location>
        <begin position="22"/>
        <end position="231"/>
    </location>
</feature>
<dbReference type="InterPro" id="IPR047589">
    <property type="entry name" value="DUF11_rpt"/>
</dbReference>
<evidence type="ECO:0000313" key="5">
    <source>
        <dbReference type="Proteomes" id="UP000266552"/>
    </source>
</evidence>
<proteinExistence type="predicted"/>
<dbReference type="EMBL" id="CP032412">
    <property type="protein sequence ID" value="AYB44879.1"/>
    <property type="molecule type" value="Genomic_DNA"/>
</dbReference>
<dbReference type="KEGG" id="plw:D5F53_17055"/>
<dbReference type="NCBIfam" id="TIGR01451">
    <property type="entry name" value="B_ant_repeat"/>
    <property type="match status" value="5"/>
</dbReference>
<dbReference type="InterPro" id="IPR001434">
    <property type="entry name" value="OmcB-like_DUF11"/>
</dbReference>
<feature type="domain" description="DUF7507" evidence="2">
    <location>
        <begin position="889"/>
        <end position="976"/>
    </location>
</feature>
<organism evidence="4 5">
    <name type="scientific">Paenibacillus lautus</name>
    <name type="common">Bacillus lautus</name>
    <dbReference type="NCBI Taxonomy" id="1401"/>
    <lineage>
        <taxon>Bacteria</taxon>
        <taxon>Bacillati</taxon>
        <taxon>Bacillota</taxon>
        <taxon>Bacilli</taxon>
        <taxon>Bacillales</taxon>
        <taxon>Paenibacillaceae</taxon>
        <taxon>Paenibacillus</taxon>
    </lineage>
</organism>
<dbReference type="PANTHER" id="PTHR35580:SF1">
    <property type="entry name" value="PHYTASE-LIKE DOMAIN-CONTAINING PROTEIN"/>
    <property type="match status" value="1"/>
</dbReference>
<dbReference type="InterPro" id="IPR057708">
    <property type="entry name" value="DUF7948"/>
</dbReference>
<dbReference type="InterPro" id="IPR052918">
    <property type="entry name" value="Motility_Chemotaxis_Reg"/>
</dbReference>
<dbReference type="Gene3D" id="2.60.40.10">
    <property type="entry name" value="Immunoglobulins"/>
    <property type="match status" value="2"/>
</dbReference>
<gene>
    <name evidence="4" type="ORF">D5F53_17055</name>
</gene>
<name>A0A385TMD3_PAELA</name>
<dbReference type="InterPro" id="IPR010620">
    <property type="entry name" value="SBBP_repeat"/>
</dbReference>
<dbReference type="Pfam" id="PF06739">
    <property type="entry name" value="SBBP"/>
    <property type="match status" value="6"/>
</dbReference>
<dbReference type="Proteomes" id="UP000266552">
    <property type="component" value="Chromosome"/>
</dbReference>
<accession>A0A385TMD3</accession>
<evidence type="ECO:0000313" key="4">
    <source>
        <dbReference type="EMBL" id="AYB44879.1"/>
    </source>
</evidence>
<dbReference type="Pfam" id="PF25778">
    <property type="entry name" value="DUF7948"/>
    <property type="match status" value="1"/>
</dbReference>
<evidence type="ECO:0000259" key="2">
    <source>
        <dbReference type="Pfam" id="PF24346"/>
    </source>
</evidence>
<dbReference type="Pfam" id="PF24346">
    <property type="entry name" value="DUF7507"/>
    <property type="match status" value="2"/>
</dbReference>
<reference evidence="4 5" key="1">
    <citation type="submission" date="2018-09" db="EMBL/GenBank/DDBJ databases">
        <title>Genome Sequence of Paenibacillus lautus Strain E7593-69, Azo Dye-Degrading Bacteria, Isolated from Commercial Tattoo Inks.</title>
        <authorList>
            <person name="Nho S.W."/>
            <person name="Kim S.-J."/>
            <person name="Kweon O."/>
            <person name="Cerniglia C.E."/>
        </authorList>
    </citation>
    <scope>NUCLEOTIDE SEQUENCE [LARGE SCALE GENOMIC DNA]</scope>
    <source>
        <strain evidence="4 5">E7593-69</strain>
    </source>
</reference>
<dbReference type="Pfam" id="PF01345">
    <property type="entry name" value="DUF11"/>
    <property type="match status" value="1"/>
</dbReference>
<evidence type="ECO:0000259" key="1">
    <source>
        <dbReference type="Pfam" id="PF01345"/>
    </source>
</evidence>
<dbReference type="RefSeq" id="WP_119848755.1">
    <property type="nucleotide sequence ID" value="NZ_CP032412.1"/>
</dbReference>
<sequence length="1517" mass="161181">MSVLESSSRKSILPYGKLPLLFTQNVGQFDPNTLYFAQDSGLRGSFEADRILLTLYKSDSTEAERTMSGVVLAWRFESPGKTSRLEGMSKDEGKFHYFRGNDPKRHITHVDTYRGVAYRELWPGIDAMIQGSGGKLKFDWLLSPGARVEDIQLVCSGSDEVQLDEEGNLLLITPYGTLIDQKPIAYQEVDGVRKELGCRYVVESGQEGRSRIGFEMIEAYDRELPLVIDPVILYSTYLGGSDIDDGMDIVVDEFEQAYVTGTTASADFPVTPGAFQVSFQGTDDVFVSKIDASGTFLIYSTFIGGSASDTGRSIAIDFAGNAYITGTTFSSDYPTTPGAFQTTAVFTSSNAFVTKISPDGGSLVYSTYLGGSAEDTGFGIAIDTSDNAYVTGHTMSSDFPVTPGALRTIKPISPTSFVTKLNADGTGLIYSTYLGGDLGTTDTFGIAVDDFGNAYLAGQTVASDFPTTPGAFQTTTQGDVDGFVVKLNPTGTALVYGTFLGGSLSDVAHDITIDTAGNAYVTGLSASPDFPTTSGSFVTPLGTAWAFVTKLNPTGTGLIYSALIGGNGSNTGLAITINSARSAMITGQTTSTDYPLTGDAIQFSLLGSTDAFVTVLDPTGSFLEFSTYLGGSSTDIGNGIAVDLNNQIYITGQTFSFDYPVSSFTLQPFLNGVSDAFITKLGEQATIFVNKFATRFEVRPGEVVEFIIEVINESSIPLTNVFIEDPFLGFFHILPVLNPFEVFVIPLPFFVPDQFPPGFIINEVFVRADQVRDPVIAKAEIFVTENPILEATKTVNPSSAAPGETVVFTITLTNFGNVDLFNVRIVDPLLGLDQLIGTLPVGSSFTIDWPFVIPPGQPAGLTIANLTEITADNLPTPQTVGTVVEVLPAPRLSLVKSADRISVLPGETIQFSFEVTNTGNTDLTNINITDDTIVSEIQVPSLAIGETQVFTLPFLVPLETPSQTYTNTAMATSDQAPSVTSSFDVLVVEAPQIGVRKIPSVTSVMPGQTFQYSIVIDNIGNVPLTNIVLEDPSLGFAETIESFAIGERSEFIIPFTVPLDAEPGSNIMNELTVQSTQTGSQQVLATVTVTAIGLALAKTADLAVAAPGDTVVFTLTVTNTLTEPQTNVVLSDPLLGLSETIPLIPAGGTITRTGSFTIPADAANGSVITNSFTAVSDQTPLQTAAAEVVVVSIPGATTTLTVTKLPDRSVAATGETVTYTVEVTNTGSNPATSVTVVDSLTGTVVVIPVIAPGATEVVMFTFQIPTNALQGTVFANRVTVNWPENPVPSPIFSETRVVVALPSTLVDINVEADPPTASPGSVVNKTIRVTNVSNVTLTDVPNRTLTDVRVIDFLLGFNVVIPSLGPGETRVFTLPFTIPATSVGGETFQNNVVLFSNQSPLQTASVDIVTELLPNVILTETVDRPVGRPGEIVHFLIFFQNTGNVALLNVVLTAPLFNLQVRLEQLDIGAVENIRIPFILPDVEEDTIITSPVTLTSDNGPTRNATAFVRVIAEEEE</sequence>
<keyword evidence="5" id="KW-1185">Reference proteome</keyword>
<dbReference type="PANTHER" id="PTHR35580">
    <property type="entry name" value="CELL SURFACE GLYCOPROTEIN (S-LAYER PROTEIN)-LIKE PROTEIN"/>
    <property type="match status" value="1"/>
</dbReference>